<reference evidence="2" key="1">
    <citation type="submission" date="2021-04" db="EMBL/GenBank/DDBJ databases">
        <authorList>
            <person name="Rodrigo-Torres L."/>
            <person name="Arahal R. D."/>
            <person name="Lucena T."/>
        </authorList>
    </citation>
    <scope>NUCLEOTIDE SEQUENCE</scope>
    <source>
        <strain evidence="2">CECT 9275</strain>
    </source>
</reference>
<dbReference type="PANTHER" id="PTHR33803">
    <property type="entry name" value="IS1478 TRANSPOSASE"/>
    <property type="match status" value="1"/>
</dbReference>
<dbReference type="AlphaFoldDB" id="A0A916N6Y4"/>
<evidence type="ECO:0000313" key="3">
    <source>
        <dbReference type="Proteomes" id="UP000680038"/>
    </source>
</evidence>
<proteinExistence type="predicted"/>
<comment type="caution">
    <text evidence="2">The sequence shown here is derived from an EMBL/GenBank/DDBJ whole genome shotgun (WGS) entry which is preliminary data.</text>
</comment>
<dbReference type="PANTHER" id="PTHR33803:SF3">
    <property type="entry name" value="BLL1974 PROTEIN"/>
    <property type="match status" value="1"/>
</dbReference>
<dbReference type="Pfam" id="PF05598">
    <property type="entry name" value="DUF772"/>
    <property type="match status" value="1"/>
</dbReference>
<protein>
    <submittedName>
        <fullName evidence="2">IS5 family transposase ISPto9</fullName>
    </submittedName>
</protein>
<name>A0A916N6Y4_9BACT</name>
<organism evidence="2 3">
    <name type="scientific">Dyadobacter helix</name>
    <dbReference type="NCBI Taxonomy" id="2822344"/>
    <lineage>
        <taxon>Bacteria</taxon>
        <taxon>Pseudomonadati</taxon>
        <taxon>Bacteroidota</taxon>
        <taxon>Cytophagia</taxon>
        <taxon>Cytophagales</taxon>
        <taxon>Spirosomataceae</taxon>
        <taxon>Dyadobacter</taxon>
    </lineage>
</organism>
<evidence type="ECO:0000313" key="2">
    <source>
        <dbReference type="EMBL" id="CAG5006053.1"/>
    </source>
</evidence>
<dbReference type="EMBL" id="CAJRAF010000002">
    <property type="protein sequence ID" value="CAG5006053.1"/>
    <property type="molecule type" value="Genomic_DNA"/>
</dbReference>
<gene>
    <name evidence="2" type="ORF">DYBT9275_03715</name>
</gene>
<accession>A0A916N6Y4</accession>
<dbReference type="InterPro" id="IPR008490">
    <property type="entry name" value="Transposase_InsH_N"/>
</dbReference>
<evidence type="ECO:0000259" key="1">
    <source>
        <dbReference type="Pfam" id="PF05598"/>
    </source>
</evidence>
<sequence>MQITLFSPDSYNSPKLHIFKNTELGRIHDCIDWNGLTDLLPEKKTLRGSPSWLPPKGLFGMMFLKHYTGLSDQKLLDRFNTDWGMQLFCGILLPDNESIKDNSFVSKVRSYLGRHVDMQAVQKVLISNWKEEIPDKNVLLMDATCYEVHMRFPTDVKILWESCQWIWEKQIPALCDLHYIAQPRSKYKQQKQKTNVYSKQRKKTYRKTRTRRSALLKLLLKGINSYQQLLNQVKACGLTDKDAATFKTIKMVYQQQSHHFHYPKVKIKERIVSIYKPYIRPIVRGKENKPVEFGIKVHKMQVGGISILEHVSYKAFNECKRLKISTLKHRNLFGECSHLAGDAIYATNENRKFATREGIVTNFIRKGRGKDDKPSKSIKALLNKERSTRLEPGGRCRQLRQRKGAIST</sequence>
<feature type="domain" description="Transposase InsH N-terminal" evidence="1">
    <location>
        <begin position="20"/>
        <end position="109"/>
    </location>
</feature>
<dbReference type="RefSeq" id="WP_215240172.1">
    <property type="nucleotide sequence ID" value="NZ_CAJRAF010000002.1"/>
</dbReference>
<dbReference type="Proteomes" id="UP000680038">
    <property type="component" value="Unassembled WGS sequence"/>
</dbReference>
<keyword evidence="3" id="KW-1185">Reference proteome</keyword>